<keyword evidence="4" id="KW-1185">Reference proteome</keyword>
<evidence type="ECO:0000313" key="3">
    <source>
        <dbReference type="EMBL" id="MBB3668397.1"/>
    </source>
</evidence>
<feature type="compositionally biased region" description="Low complexity" evidence="1">
    <location>
        <begin position="17"/>
        <end position="32"/>
    </location>
</feature>
<feature type="transmembrane region" description="Helical" evidence="2">
    <location>
        <begin position="248"/>
        <end position="269"/>
    </location>
</feature>
<feature type="compositionally biased region" description="Polar residues" evidence="1">
    <location>
        <begin position="53"/>
        <end position="65"/>
    </location>
</feature>
<evidence type="ECO:0000256" key="2">
    <source>
        <dbReference type="SAM" id="Phobius"/>
    </source>
</evidence>
<feature type="compositionally biased region" description="Gly residues" evidence="1">
    <location>
        <begin position="294"/>
        <end position="303"/>
    </location>
</feature>
<dbReference type="Proteomes" id="UP000547528">
    <property type="component" value="Unassembled WGS sequence"/>
</dbReference>
<accession>A0A7W5TTI6</accession>
<feature type="region of interest" description="Disordered" evidence="1">
    <location>
        <begin position="294"/>
        <end position="319"/>
    </location>
</feature>
<name>A0A7W5TTI6_9MICC</name>
<evidence type="ECO:0000313" key="4">
    <source>
        <dbReference type="Proteomes" id="UP000547528"/>
    </source>
</evidence>
<organism evidence="3 4">
    <name type="scientific">Garicola koreensis</name>
    <dbReference type="NCBI Taxonomy" id="1262554"/>
    <lineage>
        <taxon>Bacteria</taxon>
        <taxon>Bacillati</taxon>
        <taxon>Actinomycetota</taxon>
        <taxon>Actinomycetes</taxon>
        <taxon>Micrococcales</taxon>
        <taxon>Micrococcaceae</taxon>
        <taxon>Garicola</taxon>
    </lineage>
</organism>
<keyword evidence="2" id="KW-0812">Transmembrane</keyword>
<protein>
    <recommendedName>
        <fullName evidence="5">DUF4064 domain-containing protein</fullName>
    </recommendedName>
</protein>
<feature type="region of interest" description="Disordered" evidence="1">
    <location>
        <begin position="1"/>
        <end position="121"/>
    </location>
</feature>
<evidence type="ECO:0000256" key="1">
    <source>
        <dbReference type="SAM" id="MobiDB-lite"/>
    </source>
</evidence>
<keyword evidence="2" id="KW-0472">Membrane</keyword>
<feature type="transmembrane region" description="Helical" evidence="2">
    <location>
        <begin position="194"/>
        <end position="218"/>
    </location>
</feature>
<feature type="compositionally biased region" description="Low complexity" evidence="1">
    <location>
        <begin position="304"/>
        <end position="313"/>
    </location>
</feature>
<dbReference type="AlphaFoldDB" id="A0A7W5TTI6"/>
<dbReference type="EMBL" id="JACIBT010000017">
    <property type="protein sequence ID" value="MBB3668397.1"/>
    <property type="molecule type" value="Genomic_DNA"/>
</dbReference>
<comment type="caution">
    <text evidence="3">The sequence shown here is derived from an EMBL/GenBank/DDBJ whole genome shotgun (WGS) entry which is preliminary data.</text>
</comment>
<evidence type="ECO:0008006" key="5">
    <source>
        <dbReference type="Google" id="ProtNLM"/>
    </source>
</evidence>
<feature type="transmembrane region" description="Helical" evidence="2">
    <location>
        <begin position="225"/>
        <end position="242"/>
    </location>
</feature>
<reference evidence="3 4" key="1">
    <citation type="submission" date="2020-08" db="EMBL/GenBank/DDBJ databases">
        <title>Sequencing the genomes of 1000 actinobacteria strains.</title>
        <authorList>
            <person name="Klenk H.-P."/>
        </authorList>
    </citation>
    <scope>NUCLEOTIDE SEQUENCE [LARGE SCALE GENOMIC DNA]</scope>
    <source>
        <strain evidence="3 4">DSM 28238</strain>
    </source>
</reference>
<proteinExistence type="predicted"/>
<feature type="transmembrane region" description="Helical" evidence="2">
    <location>
        <begin position="127"/>
        <end position="152"/>
    </location>
</feature>
<feature type="compositionally biased region" description="Low complexity" evidence="1">
    <location>
        <begin position="70"/>
        <end position="116"/>
    </location>
</feature>
<dbReference type="RefSeq" id="WP_183358800.1">
    <property type="nucleotide sequence ID" value="NZ_BAABKR010000016.1"/>
</dbReference>
<gene>
    <name evidence="3" type="ORF">FHX47_002032</name>
</gene>
<sequence length="319" mass="33500">MSNPYGETSPDGEPEQGRQQDQGQGQERPQPRYGAYAARSESSGNPAGEQPSAGGQPNPYGQPTWGQPGGDPASADSAGAAGQPGPYAAAGAGGQYSTPAQPGWQQPPQQPGDRPGSWVTQKPKRPLTLVLSMVLMLGAGALSLVWGIYVMVTVQAQDASELLTDQIRDTMITSFENDPQLQELSPEEVMEMTLTGIGVLALIWAIVLLAVYVALAFVGTMTGNVGRVLATIWLTGSLLFLLLSLDGISFAIIAATVLASIAALVLLWLPASNTFVHQRRAFKDARRNRQYGGGFPYSGGQSGPGQQPPYSGSNNPYAG</sequence>
<keyword evidence="2" id="KW-1133">Transmembrane helix</keyword>